<dbReference type="EMBL" id="LN854557">
    <property type="protein sequence ID" value="CRL45099.1"/>
    <property type="molecule type" value="Genomic_DNA"/>
</dbReference>
<name>A0A193QIT6_SODGM</name>
<reference evidence="1 3" key="1">
    <citation type="submission" date="2015-05" db="EMBL/GenBank/DDBJ databases">
        <authorList>
            <person name="Goodhead I."/>
        </authorList>
    </citation>
    <scope>NUCLEOTIDE SEQUENCE [LARGE SCALE GENOMIC DNA]</scope>
    <source>
        <strain evidence="1">B4</strain>
        <strain evidence="3">morsitans</strain>
    </source>
</reference>
<proteinExistence type="predicted"/>
<evidence type="ECO:0000313" key="2">
    <source>
        <dbReference type="EMBL" id="CRL45184.1"/>
    </source>
</evidence>
<sequence>MKNAFIVFCMKVSGKTKNKLAKDFGFHYFLMRSKFKAYLACGVFVIR</sequence>
<accession>A0A193QIT6</accession>
<dbReference type="EMBL" id="LN854557">
    <property type="protein sequence ID" value="CRL45184.1"/>
    <property type="molecule type" value="Genomic_DNA"/>
</dbReference>
<dbReference type="AlphaFoldDB" id="A0A193QIT6"/>
<evidence type="ECO:0000313" key="3">
    <source>
        <dbReference type="Proteomes" id="UP000245838"/>
    </source>
</evidence>
<dbReference type="Proteomes" id="UP000245838">
    <property type="component" value="Chromosome sggmmb4_Chromosome"/>
</dbReference>
<protein>
    <submittedName>
        <fullName evidence="1">Uncharacterized protein</fullName>
    </submittedName>
</protein>
<gene>
    <name evidence="1" type="ORF">SGGMMB4_02629</name>
    <name evidence="2" type="ORF">SGGMMB4_02730</name>
</gene>
<organism evidence="1 3">
    <name type="scientific">Sodalis glossinidius (strain morsitans)</name>
    <dbReference type="NCBI Taxonomy" id="343509"/>
    <lineage>
        <taxon>Bacteria</taxon>
        <taxon>Pseudomonadati</taxon>
        <taxon>Pseudomonadota</taxon>
        <taxon>Gammaproteobacteria</taxon>
        <taxon>Enterobacterales</taxon>
        <taxon>Bruguierivoracaceae</taxon>
        <taxon>Sodalis</taxon>
    </lineage>
</organism>
<evidence type="ECO:0000313" key="1">
    <source>
        <dbReference type="EMBL" id="CRL45099.1"/>
    </source>
</evidence>